<dbReference type="Pfam" id="PF13193">
    <property type="entry name" value="AMP-binding_C"/>
    <property type="match status" value="2"/>
</dbReference>
<feature type="domain" description="AMP-binding enzyme C-terminal" evidence="6">
    <location>
        <begin position="914"/>
        <end position="973"/>
    </location>
</feature>
<dbReference type="Proteomes" id="UP000075809">
    <property type="component" value="Unassembled WGS sequence"/>
</dbReference>
<feature type="non-terminal residue" evidence="7">
    <location>
        <position position="1"/>
    </location>
</feature>
<gene>
    <name evidence="7" type="ORF">ALC60_03694</name>
</gene>
<dbReference type="InterPro" id="IPR025110">
    <property type="entry name" value="AMP-bd_C"/>
</dbReference>
<evidence type="ECO:0000256" key="2">
    <source>
        <dbReference type="ARBA" id="ARBA00006432"/>
    </source>
</evidence>
<feature type="domain" description="AMP-dependent synthetase/ligase" evidence="5">
    <location>
        <begin position="6"/>
        <end position="348"/>
    </location>
</feature>
<dbReference type="STRING" id="64791.A0A151XAI4"/>
<name>A0A151XAI4_9HYME</name>
<accession>A0A151XAI4</accession>
<dbReference type="GO" id="GO:0016405">
    <property type="term" value="F:CoA-ligase activity"/>
    <property type="evidence" value="ECO:0007669"/>
    <property type="project" value="TreeGrafter"/>
</dbReference>
<keyword evidence="3" id="KW-0436">Ligase</keyword>
<organism evidence="7 8">
    <name type="scientific">Mycetomoellerius zeteki</name>
    <dbReference type="NCBI Taxonomy" id="64791"/>
    <lineage>
        <taxon>Eukaryota</taxon>
        <taxon>Metazoa</taxon>
        <taxon>Ecdysozoa</taxon>
        <taxon>Arthropoda</taxon>
        <taxon>Hexapoda</taxon>
        <taxon>Insecta</taxon>
        <taxon>Pterygota</taxon>
        <taxon>Neoptera</taxon>
        <taxon>Endopterygota</taxon>
        <taxon>Hymenoptera</taxon>
        <taxon>Apocrita</taxon>
        <taxon>Aculeata</taxon>
        <taxon>Formicoidea</taxon>
        <taxon>Formicidae</taxon>
        <taxon>Myrmicinae</taxon>
        <taxon>Mycetomoellerius</taxon>
    </lineage>
</organism>
<dbReference type="PANTHER" id="PTHR24096">
    <property type="entry name" value="LONG-CHAIN-FATTY-ACID--COA LIGASE"/>
    <property type="match status" value="1"/>
</dbReference>
<keyword evidence="8" id="KW-1185">Reference proteome</keyword>
<evidence type="ECO:0000256" key="1">
    <source>
        <dbReference type="ARBA" id="ARBA00004275"/>
    </source>
</evidence>
<keyword evidence="7" id="KW-0503">Monooxygenase</keyword>
<dbReference type="Gene3D" id="3.30.300.30">
    <property type="match status" value="2"/>
</dbReference>
<evidence type="ECO:0000256" key="4">
    <source>
        <dbReference type="ARBA" id="ARBA00023140"/>
    </source>
</evidence>
<dbReference type="GO" id="GO:0004497">
    <property type="term" value="F:monooxygenase activity"/>
    <property type="evidence" value="ECO:0007669"/>
    <property type="project" value="UniProtKB-KW"/>
</dbReference>
<keyword evidence="7" id="KW-0560">Oxidoreductase</keyword>
<evidence type="ECO:0000256" key="3">
    <source>
        <dbReference type="ARBA" id="ARBA00022598"/>
    </source>
</evidence>
<dbReference type="PANTHER" id="PTHR24096:SF149">
    <property type="entry name" value="AMP-BINDING DOMAIN-CONTAINING PROTEIN-RELATED"/>
    <property type="match status" value="1"/>
</dbReference>
<dbReference type="EMBL" id="KQ982339">
    <property type="protein sequence ID" value="KYQ57375.1"/>
    <property type="molecule type" value="Genomic_DNA"/>
</dbReference>
<dbReference type="InterPro" id="IPR000873">
    <property type="entry name" value="AMP-dep_synth/lig_dom"/>
</dbReference>
<dbReference type="GO" id="GO:0005777">
    <property type="term" value="C:peroxisome"/>
    <property type="evidence" value="ECO:0007669"/>
    <property type="project" value="UniProtKB-SubCell"/>
</dbReference>
<comment type="similarity">
    <text evidence="2">Belongs to the ATP-dependent AMP-binding enzyme family.</text>
</comment>
<dbReference type="AlphaFoldDB" id="A0A151XAI4"/>
<comment type="subcellular location">
    <subcellularLocation>
        <location evidence="1">Peroxisome</location>
    </subcellularLocation>
</comment>
<reference evidence="7 8" key="1">
    <citation type="submission" date="2015-09" db="EMBL/GenBank/DDBJ databases">
        <title>Trachymyrmex zeteki WGS genome.</title>
        <authorList>
            <person name="Nygaard S."/>
            <person name="Hu H."/>
            <person name="Boomsma J."/>
            <person name="Zhang G."/>
        </authorList>
    </citation>
    <scope>NUCLEOTIDE SEQUENCE [LARGE SCALE GENOMIC DNA]</scope>
    <source>
        <strain evidence="7">Tzet28-1</strain>
        <tissue evidence="7">Whole body</tissue>
    </source>
</reference>
<evidence type="ECO:0000259" key="6">
    <source>
        <dbReference type="Pfam" id="PF13193"/>
    </source>
</evidence>
<evidence type="ECO:0000259" key="5">
    <source>
        <dbReference type="Pfam" id="PF00501"/>
    </source>
</evidence>
<protein>
    <submittedName>
        <fullName evidence="7">Luciferin 4-monooxygenase</fullName>
    </submittedName>
</protein>
<evidence type="ECO:0000313" key="8">
    <source>
        <dbReference type="Proteomes" id="UP000075809"/>
    </source>
</evidence>
<dbReference type="Pfam" id="PF00501">
    <property type="entry name" value="AMP-binding"/>
    <property type="match status" value="2"/>
</dbReference>
<dbReference type="InterPro" id="IPR045851">
    <property type="entry name" value="AMP-bd_C_sf"/>
</dbReference>
<proteinExistence type="inferred from homology"/>
<feature type="domain" description="AMP-dependent synthetase/ligase" evidence="5">
    <location>
        <begin position="514"/>
        <end position="857"/>
    </location>
</feature>
<keyword evidence="4" id="KW-0576">Peroxisome</keyword>
<dbReference type="InterPro" id="IPR042099">
    <property type="entry name" value="ANL_N_sf"/>
</dbReference>
<sequence length="1000" mass="115236">IDAMTEEQTTYQQMRENSVKCALWLKQSLSTTFIITICTRHKMLEYIPFLASLYVGIIVNTWDEKNMKDKIRVMYFLTEYKPNIIFIDNDNYRQLNSAIQNINSEKENIKPPKIITFGRIEGVDSLESILNNDFEKSKIDEFSCEHISPSNLVATMFSPNATNYVDSKVHIRYFALTYPSNQEVPVMSSGDIGLWYGSLSWSYGVILTVRSIISYVTVVKCSKFSDENMYETIEKYKVSWVFLESKMCNQMYHTDIRMYNISSLKQLVIDDSAINFIDVQKKLCKTFINVSIIQVYSIAELCIIAAYQRNNQQFGSSGYVAKNIQLMVLDMELKEPVSSNIAGTIWYKLICKYCSPQTCKLQNFNNKWCCTEDYGYYAKDGEIIIIDKIKDLIKHGIFYLAPTKIENMLLKHPAVSEVVVLSVPCSTNGQNPIAYIKTEIGVKVTAWELMKFVADNLPDIYQLRGGLHFKRSMSHLPNGKIDRMRVTSNTYIIKSIGISKNISLINNIIVHLIDAMTEEQTTYQQMWENSVKCALWFKQLRCRKNVIAICTRHKMLEYIPFLMSIYVGATVNLWNKKYMKDNIRIMYFLIEYEPDIIFIDSDNYGQLNSVIQNINREKKNINPPKIITFGRIEGVDSLESILNKDFEKKKIDKFSCVNVEPMDIIAIMFSPSATSYPNSKTFIRRFALTYPSNQEVPVMCSGDIGLWYGSLSWSYGVILTVRSIISYVTVVKCSKCSDMYETIEKYKISWVFLESKMCIQFRTNIHKYDISSIKQLVIDDSTMNFINAQVVLCSKFINASIVQVYSIAEACIIAAFQRNNRRLGSSGYAAKNIQLKLLDVYSQEIVDPCRTGTIWYKFVFKWCCPQTCKLENFSKRWHCSGDYGFYKKDGEIFVIDKVKDLIKYRKFLLSPTIIENMLLQHPVVSEVSVGSVPSTIDGHHPIAYVKKKCGLEVTARELMKFVADNLLDVYQLRGGLHFKRSMSYLPNGKIDRMRVTSSSN</sequence>
<evidence type="ECO:0000313" key="7">
    <source>
        <dbReference type="EMBL" id="KYQ57375.1"/>
    </source>
</evidence>
<dbReference type="SUPFAM" id="SSF56801">
    <property type="entry name" value="Acetyl-CoA synthetase-like"/>
    <property type="match status" value="2"/>
</dbReference>
<dbReference type="Gene3D" id="3.40.50.12780">
    <property type="entry name" value="N-terminal domain of ligase-like"/>
    <property type="match status" value="2"/>
</dbReference>
<feature type="domain" description="AMP-binding enzyme C-terminal" evidence="6">
    <location>
        <begin position="404"/>
        <end position="480"/>
    </location>
</feature>